<feature type="compositionally biased region" description="Basic and acidic residues" evidence="1">
    <location>
        <begin position="34"/>
        <end position="74"/>
    </location>
</feature>
<dbReference type="EMBL" id="LXQA010002221">
    <property type="protein sequence ID" value="MCH81373.1"/>
    <property type="molecule type" value="Genomic_DNA"/>
</dbReference>
<feature type="region of interest" description="Disordered" evidence="1">
    <location>
        <begin position="1"/>
        <end position="74"/>
    </location>
</feature>
<proteinExistence type="predicted"/>
<evidence type="ECO:0000313" key="3">
    <source>
        <dbReference type="Proteomes" id="UP000265520"/>
    </source>
</evidence>
<accession>A0A392M2W6</accession>
<evidence type="ECO:0000313" key="2">
    <source>
        <dbReference type="EMBL" id="MCH81373.1"/>
    </source>
</evidence>
<name>A0A392M2W6_9FABA</name>
<evidence type="ECO:0000256" key="1">
    <source>
        <dbReference type="SAM" id="MobiDB-lite"/>
    </source>
</evidence>
<comment type="caution">
    <text evidence="2">The sequence shown here is derived from an EMBL/GenBank/DDBJ whole genome shotgun (WGS) entry which is preliminary data.</text>
</comment>
<gene>
    <name evidence="2" type="ORF">A2U01_0002159</name>
</gene>
<organism evidence="2 3">
    <name type="scientific">Trifolium medium</name>
    <dbReference type="NCBI Taxonomy" id="97028"/>
    <lineage>
        <taxon>Eukaryota</taxon>
        <taxon>Viridiplantae</taxon>
        <taxon>Streptophyta</taxon>
        <taxon>Embryophyta</taxon>
        <taxon>Tracheophyta</taxon>
        <taxon>Spermatophyta</taxon>
        <taxon>Magnoliopsida</taxon>
        <taxon>eudicotyledons</taxon>
        <taxon>Gunneridae</taxon>
        <taxon>Pentapetalae</taxon>
        <taxon>rosids</taxon>
        <taxon>fabids</taxon>
        <taxon>Fabales</taxon>
        <taxon>Fabaceae</taxon>
        <taxon>Papilionoideae</taxon>
        <taxon>50 kb inversion clade</taxon>
        <taxon>NPAAA clade</taxon>
        <taxon>Hologalegina</taxon>
        <taxon>IRL clade</taxon>
        <taxon>Trifolieae</taxon>
        <taxon>Trifolium</taxon>
    </lineage>
</organism>
<protein>
    <submittedName>
        <fullName evidence="2">Uncharacterized protein</fullName>
    </submittedName>
</protein>
<dbReference type="Proteomes" id="UP000265520">
    <property type="component" value="Unassembled WGS sequence"/>
</dbReference>
<reference evidence="2 3" key="1">
    <citation type="journal article" date="2018" name="Front. Plant Sci.">
        <title>Red Clover (Trifolium pratense) and Zigzag Clover (T. medium) - A Picture of Genomic Similarities and Differences.</title>
        <authorList>
            <person name="Dluhosova J."/>
            <person name="Istvanek J."/>
            <person name="Nedelnik J."/>
            <person name="Repkova J."/>
        </authorList>
    </citation>
    <scope>NUCLEOTIDE SEQUENCE [LARGE SCALE GENOMIC DNA]</scope>
    <source>
        <strain evidence="3">cv. 10/8</strain>
        <tissue evidence="2">Leaf</tissue>
    </source>
</reference>
<keyword evidence="3" id="KW-1185">Reference proteome</keyword>
<sequence length="74" mass="8291">MVETESIKSLSTGSEIRSTWRTNQHPPGEEVDTLGEKHDGTNENRRRFDHGGSSRHEKITDGSVRKKVEQDGGD</sequence>
<feature type="compositionally biased region" description="Polar residues" evidence="1">
    <location>
        <begin position="7"/>
        <end position="25"/>
    </location>
</feature>
<dbReference type="AlphaFoldDB" id="A0A392M2W6"/>